<evidence type="ECO:0000313" key="3">
    <source>
        <dbReference type="Proteomes" id="UP000316770"/>
    </source>
</evidence>
<feature type="transmembrane region" description="Helical" evidence="1">
    <location>
        <begin position="26"/>
        <end position="50"/>
    </location>
</feature>
<gene>
    <name evidence="2" type="ORF">Mal33_11350</name>
</gene>
<accession>A0A518IPZ2</accession>
<keyword evidence="1" id="KW-0812">Transmembrane</keyword>
<protein>
    <recommendedName>
        <fullName evidence="4">Transmembrane protein</fullName>
    </recommendedName>
</protein>
<keyword evidence="3" id="KW-1185">Reference proteome</keyword>
<reference evidence="2 3" key="1">
    <citation type="submission" date="2019-02" db="EMBL/GenBank/DDBJ databases">
        <title>Deep-cultivation of Planctomycetes and their phenomic and genomic characterization uncovers novel biology.</title>
        <authorList>
            <person name="Wiegand S."/>
            <person name="Jogler M."/>
            <person name="Boedeker C."/>
            <person name="Pinto D."/>
            <person name="Vollmers J."/>
            <person name="Rivas-Marin E."/>
            <person name="Kohn T."/>
            <person name="Peeters S.H."/>
            <person name="Heuer A."/>
            <person name="Rast P."/>
            <person name="Oberbeckmann S."/>
            <person name="Bunk B."/>
            <person name="Jeske O."/>
            <person name="Meyerdierks A."/>
            <person name="Storesund J.E."/>
            <person name="Kallscheuer N."/>
            <person name="Luecker S."/>
            <person name="Lage O.M."/>
            <person name="Pohl T."/>
            <person name="Merkel B.J."/>
            <person name="Hornburger P."/>
            <person name="Mueller R.-W."/>
            <person name="Bruemmer F."/>
            <person name="Labrenz M."/>
            <person name="Spormann A.M."/>
            <person name="Op den Camp H."/>
            <person name="Overmann J."/>
            <person name="Amann R."/>
            <person name="Jetten M.S.M."/>
            <person name="Mascher T."/>
            <person name="Medema M.H."/>
            <person name="Devos D.P."/>
            <person name="Kaster A.-K."/>
            <person name="Ovreas L."/>
            <person name="Rohde M."/>
            <person name="Galperin M.Y."/>
            <person name="Jogler C."/>
        </authorList>
    </citation>
    <scope>NUCLEOTIDE SEQUENCE [LARGE SCALE GENOMIC DNA]</scope>
    <source>
        <strain evidence="2 3">Mal33</strain>
    </source>
</reference>
<proteinExistence type="predicted"/>
<dbReference type="EMBL" id="CP036318">
    <property type="protein sequence ID" value="QDV55166.1"/>
    <property type="molecule type" value="Genomic_DNA"/>
</dbReference>
<dbReference type="Proteomes" id="UP000316770">
    <property type="component" value="Chromosome"/>
</dbReference>
<organism evidence="2 3">
    <name type="scientific">Rosistilla oblonga</name>
    <dbReference type="NCBI Taxonomy" id="2527990"/>
    <lineage>
        <taxon>Bacteria</taxon>
        <taxon>Pseudomonadati</taxon>
        <taxon>Planctomycetota</taxon>
        <taxon>Planctomycetia</taxon>
        <taxon>Pirellulales</taxon>
        <taxon>Pirellulaceae</taxon>
        <taxon>Rosistilla</taxon>
    </lineage>
</organism>
<feature type="transmembrane region" description="Helical" evidence="1">
    <location>
        <begin position="62"/>
        <end position="80"/>
    </location>
</feature>
<sequence>MNHNPYSSPNATLVDDERKSSRPCTVMFWLSCVLSLGMFAIAAMGGYQYWVYKSQAGFKLPPYVLAVTVCVACSGLGMLYSAIRWRCQLIRAAAVSFGCSLLAFFVGPALLPLLI</sequence>
<keyword evidence="1" id="KW-0472">Membrane</keyword>
<name>A0A518IPZ2_9BACT</name>
<keyword evidence="1" id="KW-1133">Transmembrane helix</keyword>
<evidence type="ECO:0000256" key="1">
    <source>
        <dbReference type="SAM" id="Phobius"/>
    </source>
</evidence>
<dbReference type="RefSeq" id="WP_145282936.1">
    <property type="nucleotide sequence ID" value="NZ_CP036318.1"/>
</dbReference>
<feature type="transmembrane region" description="Helical" evidence="1">
    <location>
        <begin position="92"/>
        <end position="114"/>
    </location>
</feature>
<evidence type="ECO:0008006" key="4">
    <source>
        <dbReference type="Google" id="ProtNLM"/>
    </source>
</evidence>
<evidence type="ECO:0000313" key="2">
    <source>
        <dbReference type="EMBL" id="QDV55166.1"/>
    </source>
</evidence>
<dbReference type="AlphaFoldDB" id="A0A518IPZ2"/>